<keyword evidence="1" id="KW-1133">Transmembrane helix</keyword>
<sequence>MEFGLTFIVATLIIVFLISFSKIYIEVTYKRNDENDYVAVNVYALKKLISYTMQVPMVRIVEKSGEFKLESTVRTAVSQEKTDPLRDEKMIKKTDQLVKKHPRKIKYTIQKFHHYTKKYCKIIEKLLKLVVCEKLYWKTKFGSEDAALTGALVGLLWAFKTLLMNQLKRRIFSIGTLDIEVKPIFGSNQFEIDFQCIFSIRLGNVIKAFRSIYNIK</sequence>
<reference evidence="2" key="1">
    <citation type="submission" date="2021-11" db="EMBL/GenBank/DDBJ databases">
        <title>Description of a new species Pelosinus isolated from the bottom sediments of Lake Baikal.</title>
        <authorList>
            <person name="Zakharyuk A."/>
        </authorList>
    </citation>
    <scope>NUCLEOTIDE SEQUENCE</scope>
    <source>
        <strain evidence="2">Bkl1</strain>
    </source>
</reference>
<comment type="caution">
    <text evidence="2">The sequence shown here is derived from an EMBL/GenBank/DDBJ whole genome shotgun (WGS) entry which is preliminary data.</text>
</comment>
<evidence type="ECO:0000313" key="2">
    <source>
        <dbReference type="EMBL" id="MCC5464375.1"/>
    </source>
</evidence>
<evidence type="ECO:0000313" key="3">
    <source>
        <dbReference type="Proteomes" id="UP001165492"/>
    </source>
</evidence>
<feature type="transmembrane region" description="Helical" evidence="1">
    <location>
        <begin position="7"/>
        <end position="25"/>
    </location>
</feature>
<protein>
    <submittedName>
        <fullName evidence="2">DUF2953 domain-containing protein</fullName>
    </submittedName>
</protein>
<keyword evidence="3" id="KW-1185">Reference proteome</keyword>
<organism evidence="2 3">
    <name type="scientific">Pelosinus baikalensis</name>
    <dbReference type="NCBI Taxonomy" id="2892015"/>
    <lineage>
        <taxon>Bacteria</taxon>
        <taxon>Bacillati</taxon>
        <taxon>Bacillota</taxon>
        <taxon>Negativicutes</taxon>
        <taxon>Selenomonadales</taxon>
        <taxon>Sporomusaceae</taxon>
        <taxon>Pelosinus</taxon>
    </lineage>
</organism>
<keyword evidence="1" id="KW-0812">Transmembrane</keyword>
<keyword evidence="1" id="KW-0472">Membrane</keyword>
<accession>A0ABS8HMH3</accession>
<dbReference type="EMBL" id="JAJHJB010000003">
    <property type="protein sequence ID" value="MCC5464375.1"/>
    <property type="molecule type" value="Genomic_DNA"/>
</dbReference>
<gene>
    <name evidence="2" type="ORF">LMF89_03235</name>
</gene>
<dbReference type="InterPro" id="IPR021338">
    <property type="entry name" value="DUF2953"/>
</dbReference>
<name>A0ABS8HMH3_9FIRM</name>
<dbReference type="RefSeq" id="WP_229533861.1">
    <property type="nucleotide sequence ID" value="NZ_JAJHJB010000003.1"/>
</dbReference>
<dbReference type="Proteomes" id="UP001165492">
    <property type="component" value="Unassembled WGS sequence"/>
</dbReference>
<evidence type="ECO:0000256" key="1">
    <source>
        <dbReference type="SAM" id="Phobius"/>
    </source>
</evidence>
<proteinExistence type="predicted"/>
<dbReference type="Pfam" id="PF11167">
    <property type="entry name" value="DUF2953"/>
    <property type="match status" value="1"/>
</dbReference>